<dbReference type="Gene3D" id="6.10.250.660">
    <property type="match status" value="1"/>
</dbReference>
<organism evidence="3 4">
    <name type="scientific">Micromonospora cathayae</name>
    <dbReference type="NCBI Taxonomy" id="3028804"/>
    <lineage>
        <taxon>Bacteria</taxon>
        <taxon>Bacillati</taxon>
        <taxon>Actinomycetota</taxon>
        <taxon>Actinomycetes</taxon>
        <taxon>Micromonosporales</taxon>
        <taxon>Micromonosporaceae</taxon>
        <taxon>Micromonospora</taxon>
    </lineage>
</organism>
<accession>A0ABY7ZRH9</accession>
<protein>
    <submittedName>
        <fullName evidence="3">DivIVA domain-containing protein</fullName>
    </submittedName>
</protein>
<evidence type="ECO:0000313" key="4">
    <source>
        <dbReference type="Proteomes" id="UP001219605"/>
    </source>
</evidence>
<evidence type="ECO:0000256" key="1">
    <source>
        <dbReference type="SAM" id="Coils"/>
    </source>
</evidence>
<evidence type="ECO:0000256" key="2">
    <source>
        <dbReference type="SAM" id="MobiDB-lite"/>
    </source>
</evidence>
<evidence type="ECO:0000313" key="3">
    <source>
        <dbReference type="EMBL" id="WDZ85555.1"/>
    </source>
</evidence>
<reference evidence="3 4" key="1">
    <citation type="submission" date="2023-02" db="EMBL/GenBank/DDBJ databases">
        <authorList>
            <person name="Mo P."/>
        </authorList>
    </citation>
    <scope>NUCLEOTIDE SEQUENCE [LARGE SCALE GENOMIC DNA]</scope>
    <source>
        <strain evidence="3 4">HUAS 3</strain>
    </source>
</reference>
<dbReference type="Proteomes" id="UP001219605">
    <property type="component" value="Chromosome"/>
</dbReference>
<keyword evidence="1" id="KW-0175">Coiled coil</keyword>
<feature type="region of interest" description="Disordered" evidence="2">
    <location>
        <begin position="1"/>
        <end position="35"/>
    </location>
</feature>
<name>A0ABY7ZRH9_9ACTN</name>
<gene>
    <name evidence="3" type="ORF">PVK37_03615</name>
</gene>
<sequence length="114" mass="13393">MRNPFRWLSRSNRPAPVPARHRRPDRVRPVGAGNTGRYYRSAAYRPLCAERVRGRRFPLVRRGLDPGEVTAFLHRVAGDLAALRAELDRTRDENARLKQSLRDWQSRFTPRVYR</sequence>
<dbReference type="InterPro" id="IPR019933">
    <property type="entry name" value="DivIVA_domain"/>
</dbReference>
<feature type="coiled-coil region" evidence="1">
    <location>
        <begin position="73"/>
        <end position="107"/>
    </location>
</feature>
<keyword evidence="4" id="KW-1185">Reference proteome</keyword>
<dbReference type="NCBIfam" id="TIGR03544">
    <property type="entry name" value="DivI1A_domain"/>
    <property type="match status" value="1"/>
</dbReference>
<dbReference type="RefSeq" id="WP_275032270.1">
    <property type="nucleotide sequence ID" value="NZ_CP118615.1"/>
</dbReference>
<proteinExistence type="predicted"/>
<dbReference type="EMBL" id="CP118615">
    <property type="protein sequence ID" value="WDZ85555.1"/>
    <property type="molecule type" value="Genomic_DNA"/>
</dbReference>